<evidence type="ECO:0008006" key="5">
    <source>
        <dbReference type="Google" id="ProtNLM"/>
    </source>
</evidence>
<sequence>MDIKELLNLVFNGYSEEDKDYKKEVYFLSNFLSALVFFLIHLILQFFEDIGFLASIAILIVVIGLGAIVRYRKSKLEVYGYFNRIMDEIVCYALLCIIVSSLSVFFIYPSLLGVFIASIYGLLMVIEGILFRSNIRKFGGVLLIFSTLAMIVFLDYQFLILAIVQMINAFLQLLLPLEKRDTN</sequence>
<organism evidence="3 4">
    <name type="scientific">Methanothermococcus okinawensis</name>
    <dbReference type="NCBI Taxonomy" id="155863"/>
    <lineage>
        <taxon>Archaea</taxon>
        <taxon>Methanobacteriati</taxon>
        <taxon>Methanobacteriota</taxon>
        <taxon>Methanomada group</taxon>
        <taxon>Methanococci</taxon>
        <taxon>Methanococcales</taxon>
        <taxon>Methanococcaceae</taxon>
        <taxon>Methanothermococcus</taxon>
    </lineage>
</organism>
<evidence type="ECO:0000313" key="3">
    <source>
        <dbReference type="EMBL" id="HIP90993.1"/>
    </source>
</evidence>
<dbReference type="AlphaFoldDB" id="A0A832ZJF2"/>
<keyword evidence="1" id="KW-1133">Transmembrane helix</keyword>
<feature type="transmembrane region" description="Helical" evidence="1">
    <location>
        <begin position="138"/>
        <end position="154"/>
    </location>
</feature>
<keyword evidence="1" id="KW-0472">Membrane</keyword>
<dbReference type="EMBL" id="DQUO01000015">
    <property type="protein sequence ID" value="HIP90993.1"/>
    <property type="molecule type" value="Genomic_DNA"/>
</dbReference>
<dbReference type="Proteomes" id="UP000643554">
    <property type="component" value="Unassembled WGS sequence"/>
</dbReference>
<evidence type="ECO:0000313" key="2">
    <source>
        <dbReference type="EMBL" id="HIP84199.1"/>
    </source>
</evidence>
<name>A0A832ZJF2_9EURY</name>
<protein>
    <recommendedName>
        <fullName evidence="5">DUF308 domain-containing protein</fullName>
    </recommendedName>
</protein>
<proteinExistence type="predicted"/>
<dbReference type="EMBL" id="DQUI01000029">
    <property type="protein sequence ID" value="HIP84199.1"/>
    <property type="molecule type" value="Genomic_DNA"/>
</dbReference>
<feature type="transmembrane region" description="Helical" evidence="1">
    <location>
        <begin position="114"/>
        <end position="131"/>
    </location>
</feature>
<feature type="transmembrane region" description="Helical" evidence="1">
    <location>
        <begin position="50"/>
        <end position="69"/>
    </location>
</feature>
<evidence type="ECO:0000256" key="1">
    <source>
        <dbReference type="SAM" id="Phobius"/>
    </source>
</evidence>
<accession>A0A832ZJF2</accession>
<reference evidence="3" key="1">
    <citation type="journal article" date="2020" name="ISME J.">
        <title>Gammaproteobacteria mediating utilization of methyl-, sulfur- and petroleum organic compounds in deep ocean hydrothermal plumes.</title>
        <authorList>
            <person name="Zhou Z."/>
            <person name="Liu Y."/>
            <person name="Pan J."/>
            <person name="Cron B.R."/>
            <person name="Toner B.M."/>
            <person name="Anantharaman K."/>
            <person name="Breier J.A."/>
            <person name="Dick G.J."/>
            <person name="Li M."/>
        </authorList>
    </citation>
    <scope>NUCLEOTIDE SEQUENCE</scope>
    <source>
        <strain evidence="2">SZUA-1453</strain>
        <strain evidence="3">SZUA-1471</strain>
    </source>
</reference>
<feature type="transmembrane region" description="Helical" evidence="1">
    <location>
        <begin position="25"/>
        <end position="44"/>
    </location>
</feature>
<keyword evidence="1" id="KW-0812">Transmembrane</keyword>
<gene>
    <name evidence="2" type="ORF">EYH15_01740</name>
    <name evidence="3" type="ORF">EYH21_01660</name>
</gene>
<dbReference type="Proteomes" id="UP000618343">
    <property type="component" value="Unassembled WGS sequence"/>
</dbReference>
<feature type="transmembrane region" description="Helical" evidence="1">
    <location>
        <begin position="89"/>
        <end position="108"/>
    </location>
</feature>
<evidence type="ECO:0000313" key="4">
    <source>
        <dbReference type="Proteomes" id="UP000618343"/>
    </source>
</evidence>
<comment type="caution">
    <text evidence="3">The sequence shown here is derived from an EMBL/GenBank/DDBJ whole genome shotgun (WGS) entry which is preliminary data.</text>
</comment>